<reference evidence="3 4" key="1">
    <citation type="submission" date="2019-03" db="EMBL/GenBank/DDBJ databases">
        <title>Genomic Encyclopedia of Type Strains, Phase III (KMG-III): the genomes of soil and plant-associated and newly described type strains.</title>
        <authorList>
            <person name="Whitman W."/>
        </authorList>
    </citation>
    <scope>NUCLEOTIDE SEQUENCE [LARGE SCALE GENOMIC DNA]</scope>
    <source>
        <strain evidence="3 4">VKM Ac-2575</strain>
    </source>
</reference>
<dbReference type="Pfam" id="PF00582">
    <property type="entry name" value="Usp"/>
    <property type="match status" value="1"/>
</dbReference>
<comment type="caution">
    <text evidence="3">The sequence shown here is derived from an EMBL/GenBank/DDBJ whole genome shotgun (WGS) entry which is preliminary data.</text>
</comment>
<sequence>MEKIVVGVDGSQPAQRGLEWAVAQASVRGARLVVVHAWQPSAAVMSPYGATLADPVSLADTARAILADSVASVDTTSLAIVPELRLVQGPAAPALIDAARGGALLVVGSRGRGGFAGLLLGSVSQQIAQHATVPVVIVPPGTTNSRAEAAGGGRVGAPHR</sequence>
<dbReference type="AlphaFoldDB" id="A0A4R7T932"/>
<dbReference type="Gene3D" id="3.40.50.620">
    <property type="entry name" value="HUPs"/>
    <property type="match status" value="1"/>
</dbReference>
<dbReference type="InterPro" id="IPR006015">
    <property type="entry name" value="Universal_stress_UspA"/>
</dbReference>
<dbReference type="PANTHER" id="PTHR46553">
    <property type="entry name" value="ADENINE NUCLEOTIDE ALPHA HYDROLASES-LIKE SUPERFAMILY PROTEIN"/>
    <property type="match status" value="1"/>
</dbReference>
<dbReference type="EMBL" id="SOCE01000001">
    <property type="protein sequence ID" value="TDU87856.1"/>
    <property type="molecule type" value="Genomic_DNA"/>
</dbReference>
<dbReference type="PANTHER" id="PTHR46553:SF3">
    <property type="entry name" value="ADENINE NUCLEOTIDE ALPHA HYDROLASES-LIKE SUPERFAMILY PROTEIN"/>
    <property type="match status" value="1"/>
</dbReference>
<dbReference type="CDD" id="cd23659">
    <property type="entry name" value="USP_At3g01520-like"/>
    <property type="match status" value="1"/>
</dbReference>
<dbReference type="OrthoDB" id="6174426at2"/>
<proteinExistence type="inferred from homology"/>
<dbReference type="SUPFAM" id="SSF52402">
    <property type="entry name" value="Adenine nucleotide alpha hydrolases-like"/>
    <property type="match status" value="1"/>
</dbReference>
<evidence type="ECO:0000256" key="1">
    <source>
        <dbReference type="ARBA" id="ARBA00008791"/>
    </source>
</evidence>
<evidence type="ECO:0000313" key="4">
    <source>
        <dbReference type="Proteomes" id="UP000295151"/>
    </source>
</evidence>
<keyword evidence="4" id="KW-1185">Reference proteome</keyword>
<comment type="similarity">
    <text evidence="1">Belongs to the universal stress protein A family.</text>
</comment>
<name>A0A4R7T932_9ACTN</name>
<evidence type="ECO:0000313" key="3">
    <source>
        <dbReference type="EMBL" id="TDU87856.1"/>
    </source>
</evidence>
<dbReference type="InterPro" id="IPR006016">
    <property type="entry name" value="UspA"/>
</dbReference>
<feature type="domain" description="UspA" evidence="2">
    <location>
        <begin position="2"/>
        <end position="139"/>
    </location>
</feature>
<protein>
    <submittedName>
        <fullName evidence="3">Nucleotide-binding universal stress UspA family protein</fullName>
    </submittedName>
</protein>
<organism evidence="3 4">
    <name type="scientific">Kribbella voronezhensis</name>
    <dbReference type="NCBI Taxonomy" id="2512212"/>
    <lineage>
        <taxon>Bacteria</taxon>
        <taxon>Bacillati</taxon>
        <taxon>Actinomycetota</taxon>
        <taxon>Actinomycetes</taxon>
        <taxon>Propionibacteriales</taxon>
        <taxon>Kribbellaceae</taxon>
        <taxon>Kribbella</taxon>
    </lineage>
</organism>
<dbReference type="InterPro" id="IPR014729">
    <property type="entry name" value="Rossmann-like_a/b/a_fold"/>
</dbReference>
<dbReference type="Proteomes" id="UP000295151">
    <property type="component" value="Unassembled WGS sequence"/>
</dbReference>
<evidence type="ECO:0000259" key="2">
    <source>
        <dbReference type="Pfam" id="PF00582"/>
    </source>
</evidence>
<dbReference type="PRINTS" id="PR01438">
    <property type="entry name" value="UNVRSLSTRESS"/>
</dbReference>
<accession>A0A4R7T932</accession>
<gene>
    <name evidence="3" type="ORF">EV138_1389</name>
</gene>
<dbReference type="RefSeq" id="WP_133977570.1">
    <property type="nucleotide sequence ID" value="NZ_SOCE01000001.1"/>
</dbReference>